<evidence type="ECO:0008006" key="3">
    <source>
        <dbReference type="Google" id="ProtNLM"/>
    </source>
</evidence>
<dbReference type="Proteomes" id="UP000196640">
    <property type="component" value="Unassembled WGS sequence"/>
</dbReference>
<dbReference type="InterPro" id="IPR008878">
    <property type="entry name" value="Transposase_IS66_Orf2"/>
</dbReference>
<gene>
    <name evidence="1" type="ORF">CDV52_08260</name>
</gene>
<dbReference type="OrthoDB" id="9801450at2"/>
<comment type="caution">
    <text evidence="1">The sequence shown here is derived from an EMBL/GenBank/DDBJ whole genome shotgun (WGS) entry which is preliminary data.</text>
</comment>
<dbReference type="EMBL" id="NIPX01000008">
    <property type="protein sequence ID" value="OWJ84353.1"/>
    <property type="molecule type" value="Genomic_DNA"/>
</dbReference>
<accession>A0A212ASA1</accession>
<dbReference type="PANTHER" id="PTHR36455:SF1">
    <property type="entry name" value="BLR8292 PROTEIN"/>
    <property type="match status" value="1"/>
</dbReference>
<organism evidence="1 2">
    <name type="scientific">Haematobacter missouriensis</name>
    <dbReference type="NCBI Taxonomy" id="366616"/>
    <lineage>
        <taxon>Bacteria</taxon>
        <taxon>Pseudomonadati</taxon>
        <taxon>Pseudomonadota</taxon>
        <taxon>Alphaproteobacteria</taxon>
        <taxon>Rhodobacterales</taxon>
        <taxon>Paracoccaceae</taxon>
        <taxon>Haematobacter</taxon>
    </lineage>
</organism>
<dbReference type="PANTHER" id="PTHR36455">
    <property type="match status" value="1"/>
</dbReference>
<dbReference type="Pfam" id="PF05717">
    <property type="entry name" value="TnpB_IS66"/>
    <property type="match status" value="1"/>
</dbReference>
<reference evidence="1 2" key="1">
    <citation type="submission" date="2016-11" db="EMBL/GenBank/DDBJ databases">
        <title>Comparison of Traditional DNA-DNA Hybridization with In Silico Genomic Analysis.</title>
        <authorList>
            <person name="Nicholson A.C."/>
            <person name="Sammons S."/>
            <person name="Humrighouse B.W."/>
            <person name="Graziano J."/>
            <person name="Lasker B."/>
            <person name="Whitney A.M."/>
            <person name="Mcquiston J.R."/>
        </authorList>
    </citation>
    <scope>NUCLEOTIDE SEQUENCE [LARGE SCALE GENOMIC DNA]</scope>
    <source>
        <strain evidence="1 2">H2381</strain>
    </source>
</reference>
<sequence length="116" mass="13009">MISPSGSLRIFLASEPIDFRKGMDGLVAHVANHFDLDPFNGAIYVFRSRRADRLKLLVWDGTGLVLTMKRLNGGRFTWPKPQAGPVVLSKFQFDALFEGIDWRAVMAASVRKPSFL</sequence>
<dbReference type="AlphaFoldDB" id="A0A212ASA1"/>
<evidence type="ECO:0000313" key="2">
    <source>
        <dbReference type="Proteomes" id="UP000196640"/>
    </source>
</evidence>
<name>A0A212ASA1_9RHOB</name>
<dbReference type="RefSeq" id="WP_088233566.1">
    <property type="nucleotide sequence ID" value="NZ_CALUEG010000013.1"/>
</dbReference>
<proteinExistence type="predicted"/>
<protein>
    <recommendedName>
        <fullName evidence="3">Transposase</fullName>
    </recommendedName>
</protein>
<dbReference type="NCBIfam" id="NF033819">
    <property type="entry name" value="IS66_TnpB"/>
    <property type="match status" value="1"/>
</dbReference>
<evidence type="ECO:0000313" key="1">
    <source>
        <dbReference type="EMBL" id="OWJ84353.1"/>
    </source>
</evidence>